<dbReference type="AlphaFoldDB" id="G4RD14"/>
<gene>
    <name evidence="1" type="ordered locus">KKY_2791</name>
</gene>
<sequence length="60" mass="6618">MSIAATTATIMTIVTTTTTTVMVKKIEPAQCRKTRRLQPARMAMTMARWTVPGGKPPRLN</sequence>
<organism evidence="1 2">
    <name type="scientific">Pelagibacterium halotolerans (strain DSM 22347 / JCM 15775 / CGMCC 1.7692 / B2)</name>
    <dbReference type="NCBI Taxonomy" id="1082931"/>
    <lineage>
        <taxon>Bacteria</taxon>
        <taxon>Pseudomonadati</taxon>
        <taxon>Pseudomonadota</taxon>
        <taxon>Alphaproteobacteria</taxon>
        <taxon>Hyphomicrobiales</taxon>
        <taxon>Devosiaceae</taxon>
        <taxon>Pelagibacterium</taxon>
    </lineage>
</organism>
<dbReference type="EMBL" id="CP003075">
    <property type="protein sequence ID" value="AEQ52797.1"/>
    <property type="molecule type" value="Genomic_DNA"/>
</dbReference>
<keyword evidence="2" id="KW-1185">Reference proteome</keyword>
<evidence type="ECO:0000313" key="1">
    <source>
        <dbReference type="EMBL" id="AEQ52797.1"/>
    </source>
</evidence>
<dbReference type="HOGENOM" id="CLU_2937540_0_0_5"/>
<dbReference type="KEGG" id="phl:KKY_2791"/>
<dbReference type="STRING" id="1082931.KKY_2791"/>
<protein>
    <submittedName>
        <fullName evidence="1">Uncharacterized protein</fullName>
    </submittedName>
</protein>
<name>G4RD14_PELHB</name>
<reference evidence="1 2" key="1">
    <citation type="journal article" date="2012" name="J. Bacteriol.">
        <title>Complete genome sequence of Pelagibacterium halotolerans B2T.</title>
        <authorList>
            <person name="Huo Y.Y."/>
            <person name="Cheng H."/>
            <person name="Han X.F."/>
            <person name="Jiang X.W."/>
            <person name="Sun C."/>
            <person name="Zhang X.Q."/>
            <person name="Zhu X.F."/>
            <person name="Liu Y.F."/>
            <person name="Li P.F."/>
            <person name="Ni P.X."/>
            <person name="Wu M."/>
        </authorList>
    </citation>
    <scope>NUCLEOTIDE SEQUENCE [LARGE SCALE GENOMIC DNA]</scope>
    <source>
        <strain evidence="2">DSM 22347 / JCM 15775 / CGMCC 1.7692 / B2</strain>
    </source>
</reference>
<proteinExistence type="predicted"/>
<evidence type="ECO:0000313" key="2">
    <source>
        <dbReference type="Proteomes" id="UP000008850"/>
    </source>
</evidence>
<accession>G4RD14</accession>
<dbReference type="Proteomes" id="UP000008850">
    <property type="component" value="Chromosome"/>
</dbReference>